<dbReference type="AlphaFoldDB" id="A0A4C1SWI1"/>
<proteinExistence type="predicted"/>
<dbReference type="Proteomes" id="UP000299102">
    <property type="component" value="Unassembled WGS sequence"/>
</dbReference>
<keyword evidence="2" id="KW-1185">Reference proteome</keyword>
<name>A0A4C1SWI1_EUMVA</name>
<reference evidence="1 2" key="1">
    <citation type="journal article" date="2019" name="Commun. Biol.">
        <title>The bagworm genome reveals a unique fibroin gene that provides high tensile strength.</title>
        <authorList>
            <person name="Kono N."/>
            <person name="Nakamura H."/>
            <person name="Ohtoshi R."/>
            <person name="Tomita M."/>
            <person name="Numata K."/>
            <person name="Arakawa K."/>
        </authorList>
    </citation>
    <scope>NUCLEOTIDE SEQUENCE [LARGE SCALE GENOMIC DNA]</scope>
</reference>
<gene>
    <name evidence="1" type="ORF">EVAR_92543_1</name>
</gene>
<dbReference type="EMBL" id="BGZK01000023">
    <property type="protein sequence ID" value="GBP06542.1"/>
    <property type="molecule type" value="Genomic_DNA"/>
</dbReference>
<comment type="caution">
    <text evidence="1">The sequence shown here is derived from an EMBL/GenBank/DDBJ whole genome shotgun (WGS) entry which is preliminary data.</text>
</comment>
<protein>
    <submittedName>
        <fullName evidence="1">Uncharacterized protein</fullName>
    </submittedName>
</protein>
<evidence type="ECO:0000313" key="2">
    <source>
        <dbReference type="Proteomes" id="UP000299102"/>
    </source>
</evidence>
<sequence>MIEISFIRKADLPREDRIKATSSETVEFGLRSPRGVRSKKLAETRPPRPVRGLRLTRDTRRRAVGLTAKVFHDRPAWGGGVGIT</sequence>
<evidence type="ECO:0000313" key="1">
    <source>
        <dbReference type="EMBL" id="GBP06542.1"/>
    </source>
</evidence>
<organism evidence="1 2">
    <name type="scientific">Eumeta variegata</name>
    <name type="common">Bagworm moth</name>
    <name type="synonym">Eumeta japonica</name>
    <dbReference type="NCBI Taxonomy" id="151549"/>
    <lineage>
        <taxon>Eukaryota</taxon>
        <taxon>Metazoa</taxon>
        <taxon>Ecdysozoa</taxon>
        <taxon>Arthropoda</taxon>
        <taxon>Hexapoda</taxon>
        <taxon>Insecta</taxon>
        <taxon>Pterygota</taxon>
        <taxon>Neoptera</taxon>
        <taxon>Endopterygota</taxon>
        <taxon>Lepidoptera</taxon>
        <taxon>Glossata</taxon>
        <taxon>Ditrysia</taxon>
        <taxon>Tineoidea</taxon>
        <taxon>Psychidae</taxon>
        <taxon>Oiketicinae</taxon>
        <taxon>Eumeta</taxon>
    </lineage>
</organism>
<accession>A0A4C1SWI1</accession>